<feature type="compositionally biased region" description="Polar residues" evidence="1">
    <location>
        <begin position="907"/>
        <end position="918"/>
    </location>
</feature>
<feature type="region of interest" description="Disordered" evidence="1">
    <location>
        <begin position="1"/>
        <end position="20"/>
    </location>
</feature>
<feature type="compositionally biased region" description="Low complexity" evidence="1">
    <location>
        <begin position="616"/>
        <end position="630"/>
    </location>
</feature>
<feature type="compositionally biased region" description="Basic and acidic residues" evidence="1">
    <location>
        <begin position="343"/>
        <end position="353"/>
    </location>
</feature>
<keyword evidence="2" id="KW-0812">Transmembrane</keyword>
<feature type="compositionally biased region" description="Low complexity" evidence="1">
    <location>
        <begin position="560"/>
        <end position="577"/>
    </location>
</feature>
<feature type="region of interest" description="Disordered" evidence="1">
    <location>
        <begin position="115"/>
        <end position="160"/>
    </location>
</feature>
<feature type="compositionally biased region" description="Basic and acidic residues" evidence="1">
    <location>
        <begin position="274"/>
        <end position="286"/>
    </location>
</feature>
<feature type="region of interest" description="Disordered" evidence="1">
    <location>
        <begin position="465"/>
        <end position="641"/>
    </location>
</feature>
<proteinExistence type="predicted"/>
<feature type="compositionally biased region" description="Basic and acidic residues" evidence="1">
    <location>
        <begin position="919"/>
        <end position="931"/>
    </location>
</feature>
<keyword evidence="2" id="KW-1133">Transmembrane helix</keyword>
<name>A0A8B7PGJ1_HYAAZ</name>
<feature type="compositionally biased region" description="Low complexity" evidence="1">
    <location>
        <begin position="761"/>
        <end position="785"/>
    </location>
</feature>
<feature type="compositionally biased region" description="Low complexity" evidence="1">
    <location>
        <begin position="591"/>
        <end position="602"/>
    </location>
</feature>
<feature type="region of interest" description="Disordered" evidence="1">
    <location>
        <begin position="49"/>
        <end position="76"/>
    </location>
</feature>
<accession>A0A8B7PGJ1</accession>
<gene>
    <name evidence="4" type="primary">LOC108680735</name>
</gene>
<protein>
    <submittedName>
        <fullName evidence="4">Uncharacterized protein LOC108680735</fullName>
    </submittedName>
</protein>
<evidence type="ECO:0000313" key="3">
    <source>
        <dbReference type="Proteomes" id="UP000694843"/>
    </source>
</evidence>
<dbReference type="GeneID" id="108680735"/>
<feature type="compositionally biased region" description="Polar residues" evidence="1">
    <location>
        <begin position="749"/>
        <end position="760"/>
    </location>
</feature>
<feature type="region of interest" description="Disordered" evidence="1">
    <location>
        <begin position="907"/>
        <end position="932"/>
    </location>
</feature>
<feature type="region of interest" description="Disordered" evidence="1">
    <location>
        <begin position="327"/>
        <end position="358"/>
    </location>
</feature>
<reference evidence="4" key="1">
    <citation type="submission" date="2025-08" db="UniProtKB">
        <authorList>
            <consortium name="RefSeq"/>
        </authorList>
    </citation>
    <scope>IDENTIFICATION</scope>
    <source>
        <tissue evidence="4">Whole organism</tissue>
    </source>
</reference>
<evidence type="ECO:0000256" key="2">
    <source>
        <dbReference type="SAM" id="Phobius"/>
    </source>
</evidence>
<feature type="region of interest" description="Disordered" evidence="1">
    <location>
        <begin position="179"/>
        <end position="211"/>
    </location>
</feature>
<dbReference type="AlphaFoldDB" id="A0A8B7PGJ1"/>
<keyword evidence="3" id="KW-1185">Reference proteome</keyword>
<dbReference type="Proteomes" id="UP000694843">
    <property type="component" value="Unplaced"/>
</dbReference>
<dbReference type="KEGG" id="hazt:108680735"/>
<feature type="region of interest" description="Disordered" evidence="1">
    <location>
        <begin position="866"/>
        <end position="889"/>
    </location>
</feature>
<sequence length="1068" mass="117660">MYLQLKRTHTSSDEKPKDLQQYRPRNLVGCLISTLLVMVVAARADANADLNPRMSDDSTPHSAANGKSDAPGGKTDPLSRTAALVEEMFGPSAVVEADESRRIYAISIPGIYPDDGQLGPRSAQYQPPVYHSRGAPGQAGAPFSATDPARPPHSSHDPNSYWKSGLRLIVSGPVDDGLPIAARDEPPSFDYSHSRHPSTSSLSHDDRWGEFPPRDLNDFIRELDYRQNSSPHGFDDGNSEFKTFETHTDQTDQTDARIAQLGSRFRGIQDFPQDDYKSSSSRDHGGAADVGVYEAGSEASSEYHSSDYFHHDGDARADTTHRLPSAFVSHGESTPERTSLSFHQEDNPPHPDRSIQPAMHDTDDVRQINRGQYRSGALAGNENLFFNNQPYPKLAAPRHVLSDGEKENSSEVAHVEPEGTKPTVIGITKTINQKVKASGDNTYDGPTLDYYDSLYEEFMQSAYPDYSDHPSLEQAKYNRTPSASEESSLKAPLSRKLVTPENANVDSVTRKDFPTRRDPPSDIYTTSKSTIHLPDGFNYKDDHTGDNLKPSAPLNKDNLPSLEKSSPPSPFPHLSSSGEKFKESQITNDESTASPTDTPTASRKGIASNGSLLEVSTSDTTSTYATTQQTIDKTPHPYLSSPTTTAISLSEVLQNIGLSLPQFLVQLKIHKMDLKQFTNKLEKRSLTQAELKRAKGNLGTLLEILDELPSFSPTTVVSAYEIITTPRPTYKKTSFEPRKEITTEKVHNTEITSPHTTTERTSPVESLSTSSESSPLASTTSLPTSKFPKRFGFKPSADITSQGQFVISANITSVDVTEKDATSSVAPESADKEEKYLSSAEVISKESEEITYRPYRREEGNWRDRMKNNRGLSSRLGTTTRRPTVRPPYAYYGGETDLRDLIDRQSYENSNMSNSTRISLEDSKTSSDNKENNIFLSKGESTVIGLTEGTPLGGAFDHPRYDRDPNSLNIATRSAIMAAGVLGGVALAVFITIFVFVMYRNHVGRRRLRVPFPVSIASDESGSSSPALYSNRSRLGLGHRASGHTDFWGTLRKKFDPYSLNSSTASYY</sequence>
<evidence type="ECO:0000256" key="1">
    <source>
        <dbReference type="SAM" id="MobiDB-lite"/>
    </source>
</evidence>
<feature type="compositionally biased region" description="Basic and acidic residues" evidence="1">
    <location>
        <begin position="402"/>
        <end position="419"/>
    </location>
</feature>
<evidence type="ECO:0000313" key="4">
    <source>
        <dbReference type="RefSeq" id="XP_018025115.1"/>
    </source>
</evidence>
<organism evidence="3 4">
    <name type="scientific">Hyalella azteca</name>
    <name type="common">Amphipod</name>
    <dbReference type="NCBI Taxonomy" id="294128"/>
    <lineage>
        <taxon>Eukaryota</taxon>
        <taxon>Metazoa</taxon>
        <taxon>Ecdysozoa</taxon>
        <taxon>Arthropoda</taxon>
        <taxon>Crustacea</taxon>
        <taxon>Multicrustacea</taxon>
        <taxon>Malacostraca</taxon>
        <taxon>Eumalacostraca</taxon>
        <taxon>Peracarida</taxon>
        <taxon>Amphipoda</taxon>
        <taxon>Senticaudata</taxon>
        <taxon>Talitrida</taxon>
        <taxon>Talitroidea</taxon>
        <taxon>Hyalellidae</taxon>
        <taxon>Hyalella</taxon>
    </lineage>
</organism>
<feature type="compositionally biased region" description="Polar residues" evidence="1">
    <location>
        <begin position="477"/>
        <end position="486"/>
    </location>
</feature>
<dbReference type="RefSeq" id="XP_018025115.1">
    <property type="nucleotide sequence ID" value="XM_018169626.2"/>
</dbReference>
<feature type="region of interest" description="Disordered" evidence="1">
    <location>
        <begin position="744"/>
        <end position="787"/>
    </location>
</feature>
<feature type="transmembrane region" description="Helical" evidence="2">
    <location>
        <begin position="975"/>
        <end position="999"/>
    </location>
</feature>
<feature type="region of interest" description="Disordered" evidence="1">
    <location>
        <begin position="402"/>
        <end position="421"/>
    </location>
</feature>
<keyword evidence="2" id="KW-0472">Membrane</keyword>
<feature type="region of interest" description="Disordered" evidence="1">
    <location>
        <begin position="269"/>
        <end position="288"/>
    </location>
</feature>
<feature type="compositionally biased region" description="Basic and acidic residues" evidence="1">
    <location>
        <begin position="10"/>
        <end position="20"/>
    </location>
</feature>
<feature type="compositionally biased region" description="Basic and acidic residues" evidence="1">
    <location>
        <begin position="508"/>
        <end position="520"/>
    </location>
</feature>
<dbReference type="OrthoDB" id="6380095at2759"/>